<evidence type="ECO:0000313" key="5">
    <source>
        <dbReference type="EMBL" id="SDA43240.1"/>
    </source>
</evidence>
<dbReference type="Pfam" id="PF01420">
    <property type="entry name" value="Methylase_S"/>
    <property type="match status" value="1"/>
</dbReference>
<keyword evidence="3" id="KW-0238">DNA-binding</keyword>
<comment type="similarity">
    <text evidence="1">Belongs to the type-I restriction system S methylase family.</text>
</comment>
<reference evidence="5 6" key="1">
    <citation type="submission" date="2016-10" db="EMBL/GenBank/DDBJ databases">
        <authorList>
            <person name="de Groot N.N."/>
        </authorList>
    </citation>
    <scope>NUCLEOTIDE SEQUENCE [LARGE SCALE GENOMIC DNA]</scope>
    <source>
        <strain evidence="5 6">DSM 15230</strain>
    </source>
</reference>
<dbReference type="PANTHER" id="PTHR30408:SF13">
    <property type="entry name" value="TYPE I RESTRICTION ENZYME HINDI SPECIFICITY SUBUNIT"/>
    <property type="match status" value="1"/>
</dbReference>
<dbReference type="GO" id="GO:0003677">
    <property type="term" value="F:DNA binding"/>
    <property type="evidence" value="ECO:0007669"/>
    <property type="project" value="UniProtKB-KW"/>
</dbReference>
<gene>
    <name evidence="5" type="ORF">SAMN02910343_00516</name>
</gene>
<evidence type="ECO:0000313" key="6">
    <source>
        <dbReference type="Proteomes" id="UP000199689"/>
    </source>
</evidence>
<organism evidence="5 6">
    <name type="scientific">Allisonella histaminiformans</name>
    <dbReference type="NCBI Taxonomy" id="209880"/>
    <lineage>
        <taxon>Bacteria</taxon>
        <taxon>Bacillati</taxon>
        <taxon>Bacillota</taxon>
        <taxon>Negativicutes</taxon>
        <taxon>Veillonellales</taxon>
        <taxon>Veillonellaceae</taxon>
        <taxon>Allisonella</taxon>
    </lineage>
</organism>
<keyword evidence="2" id="KW-0680">Restriction system</keyword>
<evidence type="ECO:0000259" key="4">
    <source>
        <dbReference type="Pfam" id="PF01420"/>
    </source>
</evidence>
<sequence length="230" mass="25172">MEFIVLRKINKNLEDQAQAYFLDRFIANADPAWPQGTLSDLGTVVGGGTPSKKHPEYYSEHGIPWITPKDLSVDKSKFISHGENDISDIGFSNSSATKMPEGTVLFSSRAPIGYIAIASNVVTTNQGFKSVIPNTNVGTAFMYFFLKQALPTIEGMASGSTFKEISGSGMKSVPAVIPDNETLRMFSEFCKPLFEQQAMLEAENRRLSGIRDALLPKLMSGEIDVSSIDF</sequence>
<evidence type="ECO:0000256" key="2">
    <source>
        <dbReference type="ARBA" id="ARBA00022747"/>
    </source>
</evidence>
<dbReference type="PANTHER" id="PTHR30408">
    <property type="entry name" value="TYPE-1 RESTRICTION ENZYME ECOKI SPECIFICITY PROTEIN"/>
    <property type="match status" value="1"/>
</dbReference>
<accession>A0A1G5VBM8</accession>
<dbReference type="InterPro" id="IPR000055">
    <property type="entry name" value="Restrct_endonuc_typeI_TRD"/>
</dbReference>
<dbReference type="EMBL" id="FMXA01000006">
    <property type="protein sequence ID" value="SDA43240.1"/>
    <property type="molecule type" value="Genomic_DNA"/>
</dbReference>
<dbReference type="InterPro" id="IPR044946">
    <property type="entry name" value="Restrct_endonuc_typeI_TRD_sf"/>
</dbReference>
<proteinExistence type="inferred from homology"/>
<evidence type="ECO:0000256" key="3">
    <source>
        <dbReference type="ARBA" id="ARBA00023125"/>
    </source>
</evidence>
<dbReference type="STRING" id="209880.SAMN02910343_00516"/>
<keyword evidence="6" id="KW-1185">Reference proteome</keyword>
<name>A0A1G5VBM8_9FIRM</name>
<dbReference type="GO" id="GO:0009307">
    <property type="term" value="P:DNA restriction-modification system"/>
    <property type="evidence" value="ECO:0007669"/>
    <property type="project" value="UniProtKB-KW"/>
</dbReference>
<feature type="domain" description="Type I restriction modification DNA specificity" evidence="4">
    <location>
        <begin position="33"/>
        <end position="182"/>
    </location>
</feature>
<dbReference type="GeneID" id="87755558"/>
<dbReference type="AlphaFoldDB" id="A0A1G5VBM8"/>
<dbReference type="Gene3D" id="3.90.220.20">
    <property type="entry name" value="DNA methylase specificity domains"/>
    <property type="match status" value="1"/>
</dbReference>
<dbReference type="CDD" id="cd17273">
    <property type="entry name" value="RMtype1_S_EcoJA69PI-TRD1-CR1_like"/>
    <property type="match status" value="1"/>
</dbReference>
<dbReference type="InterPro" id="IPR052021">
    <property type="entry name" value="Type-I_RS_S_subunit"/>
</dbReference>
<dbReference type="RefSeq" id="WP_234944898.1">
    <property type="nucleotide sequence ID" value="NZ_FMXA01000006.1"/>
</dbReference>
<dbReference type="Gene3D" id="1.10.287.1120">
    <property type="entry name" value="Bipartite methylase S protein"/>
    <property type="match status" value="1"/>
</dbReference>
<evidence type="ECO:0000256" key="1">
    <source>
        <dbReference type="ARBA" id="ARBA00010923"/>
    </source>
</evidence>
<protein>
    <submittedName>
        <fullName evidence="5">Type I restriction modification DNA specificity domain-containing protein</fullName>
    </submittedName>
</protein>
<dbReference type="SUPFAM" id="SSF116734">
    <property type="entry name" value="DNA methylase specificity domain"/>
    <property type="match status" value="1"/>
</dbReference>
<dbReference type="Proteomes" id="UP000199689">
    <property type="component" value="Unassembled WGS sequence"/>
</dbReference>